<feature type="chain" id="PRO_5042203506" evidence="1">
    <location>
        <begin position="25"/>
        <end position="103"/>
    </location>
</feature>
<gene>
    <name evidence="2" type="ORF">P5673_024783</name>
</gene>
<sequence length="103" mass="11923">MKSKVLVTIFILIFIPCTMQFVYSQTARKISKQRIGKRADPIPKQPAQQREITESFEEFCSLAQKKCQRIPQYTMLTPRRLFTAEAAYLIRLSVLGLLSLSLR</sequence>
<keyword evidence="3" id="KW-1185">Reference proteome</keyword>
<evidence type="ECO:0000313" key="2">
    <source>
        <dbReference type="EMBL" id="KAK2553801.1"/>
    </source>
</evidence>
<reference evidence="2" key="1">
    <citation type="journal article" date="2023" name="G3 (Bethesda)">
        <title>Whole genome assembly and annotation of the endangered Caribbean coral Acropora cervicornis.</title>
        <authorList>
            <person name="Selwyn J.D."/>
            <person name="Vollmer S.V."/>
        </authorList>
    </citation>
    <scope>NUCLEOTIDE SEQUENCE</scope>
    <source>
        <strain evidence="2">K2</strain>
    </source>
</reference>
<accession>A0AAD9UXS4</accession>
<proteinExistence type="predicted"/>
<dbReference type="EMBL" id="JARQWQ010000074">
    <property type="protein sequence ID" value="KAK2553801.1"/>
    <property type="molecule type" value="Genomic_DNA"/>
</dbReference>
<evidence type="ECO:0000256" key="1">
    <source>
        <dbReference type="SAM" id="SignalP"/>
    </source>
</evidence>
<organism evidence="2 3">
    <name type="scientific">Acropora cervicornis</name>
    <name type="common">Staghorn coral</name>
    <dbReference type="NCBI Taxonomy" id="6130"/>
    <lineage>
        <taxon>Eukaryota</taxon>
        <taxon>Metazoa</taxon>
        <taxon>Cnidaria</taxon>
        <taxon>Anthozoa</taxon>
        <taxon>Hexacorallia</taxon>
        <taxon>Scleractinia</taxon>
        <taxon>Astrocoeniina</taxon>
        <taxon>Acroporidae</taxon>
        <taxon>Acropora</taxon>
    </lineage>
</organism>
<reference evidence="2" key="2">
    <citation type="journal article" date="2023" name="Science">
        <title>Genomic signatures of disease resistance in endangered staghorn corals.</title>
        <authorList>
            <person name="Vollmer S.V."/>
            <person name="Selwyn J.D."/>
            <person name="Despard B.A."/>
            <person name="Roesel C.L."/>
        </authorList>
    </citation>
    <scope>NUCLEOTIDE SEQUENCE</scope>
    <source>
        <strain evidence="2">K2</strain>
    </source>
</reference>
<evidence type="ECO:0000313" key="3">
    <source>
        <dbReference type="Proteomes" id="UP001249851"/>
    </source>
</evidence>
<keyword evidence="1" id="KW-0732">Signal</keyword>
<dbReference type="AlphaFoldDB" id="A0AAD9UXS4"/>
<name>A0AAD9UXS4_ACRCE</name>
<protein>
    <submittedName>
        <fullName evidence="2">Uncharacterized protein</fullName>
    </submittedName>
</protein>
<feature type="signal peptide" evidence="1">
    <location>
        <begin position="1"/>
        <end position="24"/>
    </location>
</feature>
<comment type="caution">
    <text evidence="2">The sequence shown here is derived from an EMBL/GenBank/DDBJ whole genome shotgun (WGS) entry which is preliminary data.</text>
</comment>
<dbReference type="Proteomes" id="UP001249851">
    <property type="component" value="Unassembled WGS sequence"/>
</dbReference>